<dbReference type="GeneID" id="70183812"/>
<dbReference type="OrthoDB" id="10255128at2759"/>
<feature type="compositionally biased region" description="Low complexity" evidence="3">
    <location>
        <begin position="406"/>
        <end position="426"/>
    </location>
</feature>
<feature type="compositionally biased region" description="Polar residues" evidence="3">
    <location>
        <begin position="286"/>
        <end position="295"/>
    </location>
</feature>
<dbReference type="InterPro" id="IPR036028">
    <property type="entry name" value="SH3-like_dom_sf"/>
</dbReference>
<evidence type="ECO:0000256" key="2">
    <source>
        <dbReference type="PROSITE-ProRule" id="PRU00192"/>
    </source>
</evidence>
<dbReference type="GO" id="GO:0031097">
    <property type="term" value="C:medial cortex"/>
    <property type="evidence" value="ECO:0007669"/>
    <property type="project" value="TreeGrafter"/>
</dbReference>
<dbReference type="Pfam" id="PF03114">
    <property type="entry name" value="BAR"/>
    <property type="match status" value="1"/>
</dbReference>
<evidence type="ECO:0000313" key="6">
    <source>
        <dbReference type="EMBL" id="KAH7029425.1"/>
    </source>
</evidence>
<sequence length="503" mass="54573">MQSMQSMQRSIGRRIQKDPGDNAKTAVLLKDYDDAEQLLTRLVEQVGSWRAAWISLAHAQLGIVTELESLYDPIVGAADETAKPHNATPELLLERTLRLREAYDELKTDLLEEIEVVDNKVVKPVSAARDYISPVRKTIKKREKLRLDYENVQTDVTKLQRKPSRTPKDDKSLAKAEAELGPRSDAFHEVDSLLKEILPPMIAAAFSMLPPMLATLVVIQNRLLGLYYTTLHTYCEDFHFPLPPPGMENVVEMWTSDHDPIKTQIEALGCVVAGRRARMTARPGGTESTALTPTNRRPVAPAYNPSSEDDDNSGRRSSSLGLIPSNSTTRPNRIPSTTAISPRPDITSKPSFSAGMATDFTTASRLGQAAASGTSPSSALSSANTLSPATARTNSYGGDYFGRTPSSHSSTSHNGSVTSPLSPPSSSIATAAAAAAKKKPPPPPPAEYVVALYDYASQGSGDLSFQEGDRIKIVKKTATDQDWWQGEIGGVRGNFPANYCRPA</sequence>
<organism evidence="6 7">
    <name type="scientific">Microdochium trichocladiopsis</name>
    <dbReference type="NCBI Taxonomy" id="1682393"/>
    <lineage>
        <taxon>Eukaryota</taxon>
        <taxon>Fungi</taxon>
        <taxon>Dikarya</taxon>
        <taxon>Ascomycota</taxon>
        <taxon>Pezizomycotina</taxon>
        <taxon>Sordariomycetes</taxon>
        <taxon>Xylariomycetidae</taxon>
        <taxon>Xylariales</taxon>
        <taxon>Microdochiaceae</taxon>
        <taxon>Microdochium</taxon>
    </lineage>
</organism>
<dbReference type="Gene3D" id="2.30.30.40">
    <property type="entry name" value="SH3 Domains"/>
    <property type="match status" value="1"/>
</dbReference>
<evidence type="ECO:0000259" key="4">
    <source>
        <dbReference type="PROSITE" id="PS50002"/>
    </source>
</evidence>
<dbReference type="InterPro" id="IPR046982">
    <property type="entry name" value="BIN3/RVS161-like"/>
</dbReference>
<dbReference type="InterPro" id="IPR001452">
    <property type="entry name" value="SH3_domain"/>
</dbReference>
<gene>
    <name evidence="6" type="ORF">B0I36DRAFT_325746</name>
</gene>
<keyword evidence="7" id="KW-1185">Reference proteome</keyword>
<dbReference type="PRINTS" id="PR00452">
    <property type="entry name" value="SH3DOMAIN"/>
</dbReference>
<protein>
    <recommendedName>
        <fullName evidence="8">SH3 domain-containing protein</fullName>
    </recommendedName>
</protein>
<dbReference type="PROSITE" id="PS50002">
    <property type="entry name" value="SH3"/>
    <property type="match status" value="1"/>
</dbReference>
<dbReference type="InterPro" id="IPR027267">
    <property type="entry name" value="AH/BAR_dom_sf"/>
</dbReference>
<dbReference type="RefSeq" id="XP_046011713.1">
    <property type="nucleotide sequence ID" value="XM_046154266.1"/>
</dbReference>
<dbReference type="GO" id="GO:0006897">
    <property type="term" value="P:endocytosis"/>
    <property type="evidence" value="ECO:0007669"/>
    <property type="project" value="InterPro"/>
</dbReference>
<evidence type="ECO:0000256" key="3">
    <source>
        <dbReference type="SAM" id="MobiDB-lite"/>
    </source>
</evidence>
<dbReference type="AlphaFoldDB" id="A0A9P9BPS8"/>
<dbReference type="PROSITE" id="PS51021">
    <property type="entry name" value="BAR"/>
    <property type="match status" value="1"/>
</dbReference>
<dbReference type="GO" id="GO:0030479">
    <property type="term" value="C:actin cortical patch"/>
    <property type="evidence" value="ECO:0007669"/>
    <property type="project" value="TreeGrafter"/>
</dbReference>
<dbReference type="GO" id="GO:0008289">
    <property type="term" value="F:lipid binding"/>
    <property type="evidence" value="ECO:0007669"/>
    <property type="project" value="TreeGrafter"/>
</dbReference>
<evidence type="ECO:0000313" key="7">
    <source>
        <dbReference type="Proteomes" id="UP000756346"/>
    </source>
</evidence>
<feature type="compositionally biased region" description="Basic and acidic residues" evidence="3">
    <location>
        <begin position="166"/>
        <end position="178"/>
    </location>
</feature>
<dbReference type="GO" id="GO:0097320">
    <property type="term" value="P:plasma membrane tubulation"/>
    <property type="evidence" value="ECO:0007669"/>
    <property type="project" value="TreeGrafter"/>
</dbReference>
<feature type="region of interest" description="Disordered" evidence="3">
    <location>
        <begin position="279"/>
        <end position="354"/>
    </location>
</feature>
<dbReference type="PANTHER" id="PTHR47174">
    <property type="entry name" value="BRIDGING INTEGRATOR 3"/>
    <property type="match status" value="1"/>
</dbReference>
<feature type="compositionally biased region" description="Polar residues" evidence="3">
    <location>
        <begin position="315"/>
        <end position="340"/>
    </location>
</feature>
<comment type="caution">
    <text evidence="6">The sequence shown here is derived from an EMBL/GenBank/DDBJ whole genome shotgun (WGS) entry which is preliminary data.</text>
</comment>
<dbReference type="PANTHER" id="PTHR47174:SF2">
    <property type="entry name" value="SH3 DOMAIN SIGNALLING PROTEIN (AFU_ORTHOLOGUE AFUA_5G07670)"/>
    <property type="match status" value="1"/>
</dbReference>
<dbReference type="SUPFAM" id="SSF50044">
    <property type="entry name" value="SH3-domain"/>
    <property type="match status" value="1"/>
</dbReference>
<dbReference type="SUPFAM" id="SSF103657">
    <property type="entry name" value="BAR/IMD domain-like"/>
    <property type="match status" value="1"/>
</dbReference>
<dbReference type="FunFam" id="2.30.30.40:FF:000100">
    <property type="entry name" value="SH3 domain-containing YSC84-like protein 1"/>
    <property type="match status" value="1"/>
</dbReference>
<dbReference type="GO" id="GO:0043332">
    <property type="term" value="C:mating projection tip"/>
    <property type="evidence" value="ECO:0007669"/>
    <property type="project" value="TreeGrafter"/>
</dbReference>
<proteinExistence type="predicted"/>
<feature type="region of interest" description="Disordered" evidence="3">
    <location>
        <begin position="367"/>
        <end position="426"/>
    </location>
</feature>
<dbReference type="Pfam" id="PF00018">
    <property type="entry name" value="SH3_1"/>
    <property type="match status" value="1"/>
</dbReference>
<feature type="domain" description="BAR" evidence="5">
    <location>
        <begin position="10"/>
        <end position="251"/>
    </location>
</feature>
<dbReference type="CDD" id="cd07599">
    <property type="entry name" value="BAR_Rvs167p"/>
    <property type="match status" value="1"/>
</dbReference>
<dbReference type="EMBL" id="JAGTJQ010000006">
    <property type="protein sequence ID" value="KAH7029425.1"/>
    <property type="molecule type" value="Genomic_DNA"/>
</dbReference>
<evidence type="ECO:0008006" key="8">
    <source>
        <dbReference type="Google" id="ProtNLM"/>
    </source>
</evidence>
<dbReference type="SMART" id="SM00326">
    <property type="entry name" value="SH3"/>
    <property type="match status" value="1"/>
</dbReference>
<dbReference type="Gene3D" id="1.20.1270.60">
    <property type="entry name" value="Arfaptin homology (AH) domain/BAR domain"/>
    <property type="match status" value="1"/>
</dbReference>
<evidence type="ECO:0000259" key="5">
    <source>
        <dbReference type="PROSITE" id="PS51021"/>
    </source>
</evidence>
<keyword evidence="1 2" id="KW-0728">SH3 domain</keyword>
<feature type="region of interest" description="Disordered" evidence="3">
    <location>
        <begin position="156"/>
        <end position="178"/>
    </location>
</feature>
<feature type="compositionally biased region" description="Low complexity" evidence="3">
    <location>
        <begin position="369"/>
        <end position="391"/>
    </location>
</feature>
<dbReference type="GO" id="GO:0051666">
    <property type="term" value="P:actin cortical patch localization"/>
    <property type="evidence" value="ECO:0007669"/>
    <property type="project" value="InterPro"/>
</dbReference>
<name>A0A9P9BPS8_9PEZI</name>
<evidence type="ECO:0000256" key="1">
    <source>
        <dbReference type="ARBA" id="ARBA00022443"/>
    </source>
</evidence>
<accession>A0A9P9BPS8</accession>
<feature type="domain" description="SH3" evidence="4">
    <location>
        <begin position="444"/>
        <end position="503"/>
    </location>
</feature>
<dbReference type="GO" id="GO:1990528">
    <property type="term" value="C:Rvs161p-Rvs167p complex"/>
    <property type="evidence" value="ECO:0007669"/>
    <property type="project" value="TreeGrafter"/>
</dbReference>
<dbReference type="Proteomes" id="UP000756346">
    <property type="component" value="Unassembled WGS sequence"/>
</dbReference>
<dbReference type="InterPro" id="IPR004148">
    <property type="entry name" value="BAR_dom"/>
</dbReference>
<reference evidence="6" key="1">
    <citation type="journal article" date="2021" name="Nat. Commun.">
        <title>Genetic determinants of endophytism in the Arabidopsis root mycobiome.</title>
        <authorList>
            <person name="Mesny F."/>
            <person name="Miyauchi S."/>
            <person name="Thiergart T."/>
            <person name="Pickel B."/>
            <person name="Atanasova L."/>
            <person name="Karlsson M."/>
            <person name="Huettel B."/>
            <person name="Barry K.W."/>
            <person name="Haridas S."/>
            <person name="Chen C."/>
            <person name="Bauer D."/>
            <person name="Andreopoulos W."/>
            <person name="Pangilinan J."/>
            <person name="LaButti K."/>
            <person name="Riley R."/>
            <person name="Lipzen A."/>
            <person name="Clum A."/>
            <person name="Drula E."/>
            <person name="Henrissat B."/>
            <person name="Kohler A."/>
            <person name="Grigoriev I.V."/>
            <person name="Martin F.M."/>
            <person name="Hacquard S."/>
        </authorList>
    </citation>
    <scope>NUCLEOTIDE SEQUENCE</scope>
    <source>
        <strain evidence="6">MPI-CAGE-CH-0230</strain>
    </source>
</reference>